<gene>
    <name evidence="1" type="ORF">QS748_04595</name>
</gene>
<dbReference type="EMBL" id="JASXSV010000005">
    <property type="protein sequence ID" value="MDP0588491.1"/>
    <property type="molecule type" value="Genomic_DNA"/>
</dbReference>
<proteinExistence type="predicted"/>
<sequence length="362" mass="41422">MIETILQKRHRLPATYTLTIYCYTNILKKTFLALAVFYSTLSVAKADFKTLPKMQEFEYVTSDDDAVNQLFNNQNYEVLAMEKTSFQAQSTYAVMASKKKYFVKITREDCYACNATSFGYEWQLKYDKKKNDIINKANAALILPYQSGTFILQNKKHLIVSYQWAPGKTLKDIYIDHFSGNKDSETLKIAMHRYGQVIAIAALDPNDPSDDIIELSNRKPQISLDDRHAGNIKYFERNDKVYLLDLAMIHIDIDSDTVEKSIIATAAHLCALPGDFLNANIHHINTQEYIKIWRHGREYVSTPVSYFINGYISALPKYDSNVVQEILLKNINDVFEKNCANGLTLYCSLIDDVKSINQGTCD</sequence>
<comment type="caution">
    <text evidence="1">The sequence shown here is derived from an EMBL/GenBank/DDBJ whole genome shotgun (WGS) entry which is preliminary data.</text>
</comment>
<evidence type="ECO:0000313" key="2">
    <source>
        <dbReference type="Proteomes" id="UP001178148"/>
    </source>
</evidence>
<dbReference type="Proteomes" id="UP001178148">
    <property type="component" value="Unassembled WGS sequence"/>
</dbReference>
<accession>A0AA90P039</accession>
<dbReference type="AlphaFoldDB" id="A0AA90P039"/>
<protein>
    <submittedName>
        <fullName evidence="1">Uncharacterized protein</fullName>
    </submittedName>
</protein>
<reference evidence="1 2" key="1">
    <citation type="journal article" date="2023" name="bioRxiv">
        <title>An intranuclear bacterial parasite of deep-sea mussels expresses apoptosis inhibitors acquired from its host.</title>
        <authorList>
            <person name="Gonzalez Porras M.A."/>
            <person name="Assie A."/>
            <person name="Tietjen M."/>
            <person name="Violette M."/>
            <person name="Kleiner M."/>
            <person name="Gruber-Vodicka H."/>
            <person name="Dubilier N."/>
            <person name="Leisch N."/>
        </authorList>
    </citation>
    <scope>NUCLEOTIDE SEQUENCE [LARGE SCALE GENOMIC DNA]</scope>
    <source>
        <strain evidence="1">IAP13</strain>
    </source>
</reference>
<organism evidence="1 2">
    <name type="scientific">Candidatus Endonucleibacter bathymodioli</name>
    <dbReference type="NCBI Taxonomy" id="539814"/>
    <lineage>
        <taxon>Bacteria</taxon>
        <taxon>Pseudomonadati</taxon>
        <taxon>Pseudomonadota</taxon>
        <taxon>Gammaproteobacteria</taxon>
        <taxon>Oceanospirillales</taxon>
        <taxon>Endozoicomonadaceae</taxon>
        <taxon>Candidatus Endonucleibacter</taxon>
    </lineage>
</organism>
<name>A0AA90P039_9GAMM</name>
<keyword evidence="2" id="KW-1185">Reference proteome</keyword>
<evidence type="ECO:0000313" key="1">
    <source>
        <dbReference type="EMBL" id="MDP0588491.1"/>
    </source>
</evidence>